<gene>
    <name evidence="7" type="primary">flgH</name>
    <name evidence="9" type="ORF">KZ820_01440</name>
</gene>
<dbReference type="RefSeq" id="WP_219746939.1">
    <property type="nucleotide sequence ID" value="NZ_JAHXZN010000001.1"/>
</dbReference>
<evidence type="ECO:0000256" key="8">
    <source>
        <dbReference type="SAM" id="MobiDB-lite"/>
    </source>
</evidence>
<evidence type="ECO:0000256" key="2">
    <source>
        <dbReference type="ARBA" id="ARBA00006929"/>
    </source>
</evidence>
<organism evidence="9 10">
    <name type="scientific">Sphingomonas citri</name>
    <dbReference type="NCBI Taxonomy" id="2862499"/>
    <lineage>
        <taxon>Bacteria</taxon>
        <taxon>Pseudomonadati</taxon>
        <taxon>Pseudomonadota</taxon>
        <taxon>Alphaproteobacteria</taxon>
        <taxon>Sphingomonadales</taxon>
        <taxon>Sphingomonadaceae</taxon>
        <taxon>Sphingomonas</taxon>
    </lineage>
</organism>
<protein>
    <recommendedName>
        <fullName evidence="7">Flagellar L-ring protein</fullName>
    </recommendedName>
    <alternativeName>
        <fullName evidence="7">Basal body L-ring protein</fullName>
    </alternativeName>
</protein>
<dbReference type="InterPro" id="IPR000527">
    <property type="entry name" value="Flag_Lring"/>
</dbReference>
<feature type="region of interest" description="Disordered" evidence="8">
    <location>
        <begin position="144"/>
        <end position="164"/>
    </location>
</feature>
<comment type="subunit">
    <text evidence="7">The basal body constitutes a major portion of the flagellar organelle and consists of four rings (L,P,S, and M) mounted on a central rod.</text>
</comment>
<keyword evidence="6 7" id="KW-0998">Cell outer membrane</keyword>
<dbReference type="EMBL" id="JAHXZN010000001">
    <property type="protein sequence ID" value="MBW6529386.1"/>
    <property type="molecule type" value="Genomic_DNA"/>
</dbReference>
<keyword evidence="9" id="KW-0966">Cell projection</keyword>
<comment type="subcellular location">
    <subcellularLocation>
        <location evidence="7">Cell outer membrane</location>
        <topology evidence="7">Lipid-anchor</topology>
    </subcellularLocation>
    <subcellularLocation>
        <location evidence="7">Bacterial flagellum basal body</location>
    </subcellularLocation>
</comment>
<name>A0ABS7BIF6_9SPHN</name>
<dbReference type="PRINTS" id="PR01008">
    <property type="entry name" value="FLGLRINGFLGH"/>
</dbReference>
<evidence type="ECO:0000256" key="7">
    <source>
        <dbReference type="HAMAP-Rule" id="MF_00415"/>
    </source>
</evidence>
<dbReference type="Pfam" id="PF02107">
    <property type="entry name" value="FlgH"/>
    <property type="match status" value="1"/>
</dbReference>
<evidence type="ECO:0000256" key="3">
    <source>
        <dbReference type="ARBA" id="ARBA00022729"/>
    </source>
</evidence>
<feature type="compositionally biased region" description="Low complexity" evidence="8">
    <location>
        <begin position="153"/>
        <end position="162"/>
    </location>
</feature>
<comment type="caution">
    <text evidence="9">The sequence shown here is derived from an EMBL/GenBank/DDBJ whole genome shotgun (WGS) entry which is preliminary data.</text>
</comment>
<dbReference type="Proteomes" id="UP000759103">
    <property type="component" value="Unassembled WGS sequence"/>
</dbReference>
<dbReference type="HAMAP" id="MF_00415">
    <property type="entry name" value="FlgH"/>
    <property type="match status" value="1"/>
</dbReference>
<keyword evidence="9" id="KW-0969">Cilium</keyword>
<evidence type="ECO:0000256" key="1">
    <source>
        <dbReference type="ARBA" id="ARBA00002591"/>
    </source>
</evidence>
<sequence length="255" mass="26714">MRLQPYRGVLLLAAIVPLLAGCGSVGRLKAIGKPPKIEPAETPVAPTVTPSLGDQAQYGRDPSAMTEPGGSASLFRTGAGAFFHDQRASQVGDILTVRISIADSATLDNKSSRARSGNDSVGLPNFLGLENTLKKVLPSGANPASLLDTKNASGSTGTGNTSRSEQINTVVAATVVGVLPNGNLVIRGHQEVRVNFELRQLLVSGIVRPQDIARDNSVLSSQIADARISYGGRGQITDVQQPRWGQQVIEAVSPF</sequence>
<proteinExistence type="inferred from homology"/>
<dbReference type="PANTHER" id="PTHR34933:SF1">
    <property type="entry name" value="FLAGELLAR L-RING PROTEIN"/>
    <property type="match status" value="1"/>
</dbReference>
<evidence type="ECO:0000256" key="5">
    <source>
        <dbReference type="ARBA" id="ARBA00023143"/>
    </source>
</evidence>
<dbReference type="PANTHER" id="PTHR34933">
    <property type="entry name" value="FLAGELLAR L-RING PROTEIN"/>
    <property type="match status" value="1"/>
</dbReference>
<evidence type="ECO:0000313" key="10">
    <source>
        <dbReference type="Proteomes" id="UP000759103"/>
    </source>
</evidence>
<accession>A0ABS7BIF6</accession>
<dbReference type="PROSITE" id="PS51257">
    <property type="entry name" value="PROKAR_LIPOPROTEIN"/>
    <property type="match status" value="1"/>
</dbReference>
<comment type="function">
    <text evidence="1 7">Assembles around the rod to form the L-ring and probably protects the motor/basal body from shearing forces during rotation.</text>
</comment>
<comment type="similarity">
    <text evidence="2 7">Belongs to the FlgH family.</text>
</comment>
<evidence type="ECO:0000256" key="4">
    <source>
        <dbReference type="ARBA" id="ARBA00023136"/>
    </source>
</evidence>
<evidence type="ECO:0000313" key="9">
    <source>
        <dbReference type="EMBL" id="MBW6529386.1"/>
    </source>
</evidence>
<reference evidence="9 10" key="1">
    <citation type="submission" date="2021-07" db="EMBL/GenBank/DDBJ databases">
        <title>Sphingomonas sp.</title>
        <authorList>
            <person name="Feng G."/>
            <person name="Li J."/>
            <person name="Pan M."/>
        </authorList>
    </citation>
    <scope>NUCLEOTIDE SEQUENCE [LARGE SCALE GENOMIC DNA]</scope>
    <source>
        <strain evidence="9 10">RRHST34</strain>
    </source>
</reference>
<keyword evidence="4 7" id="KW-0472">Membrane</keyword>
<keyword evidence="10" id="KW-1185">Reference proteome</keyword>
<keyword evidence="7" id="KW-0449">Lipoprotein</keyword>
<keyword evidence="9" id="KW-0282">Flagellum</keyword>
<keyword evidence="3 7" id="KW-0732">Signal</keyword>
<evidence type="ECO:0000256" key="6">
    <source>
        <dbReference type="ARBA" id="ARBA00023237"/>
    </source>
</evidence>
<dbReference type="NCBIfam" id="NF001305">
    <property type="entry name" value="PRK00249.1-5"/>
    <property type="match status" value="1"/>
</dbReference>
<keyword evidence="5 7" id="KW-0975">Bacterial flagellum</keyword>